<dbReference type="PANTHER" id="PTHR43155:SF2">
    <property type="entry name" value="CYCLIC DI-GMP PHOSPHODIESTERASE PA4108"/>
    <property type="match status" value="1"/>
</dbReference>
<reference evidence="2 3" key="1">
    <citation type="submission" date="2024-06" db="EMBL/GenBank/DDBJ databases">
        <title>Novosphingobium rhizovicinus M1R2S20.</title>
        <authorList>
            <person name="Sun J.-Q."/>
        </authorList>
    </citation>
    <scope>NUCLEOTIDE SEQUENCE [LARGE SCALE GENOMIC DNA]</scope>
    <source>
        <strain evidence="2 3">M1R2S20</strain>
    </source>
</reference>
<evidence type="ECO:0000259" key="1">
    <source>
        <dbReference type="PROSITE" id="PS51832"/>
    </source>
</evidence>
<dbReference type="GO" id="GO:0016787">
    <property type="term" value="F:hydrolase activity"/>
    <property type="evidence" value="ECO:0007669"/>
    <property type="project" value="UniProtKB-KW"/>
</dbReference>
<keyword evidence="2" id="KW-0378">Hydrolase</keyword>
<dbReference type="PROSITE" id="PS51832">
    <property type="entry name" value="HD_GYP"/>
    <property type="match status" value="1"/>
</dbReference>
<dbReference type="InterPro" id="IPR003607">
    <property type="entry name" value="HD/PDEase_dom"/>
</dbReference>
<protein>
    <submittedName>
        <fullName evidence="2">HD-GYP domain-containing protein</fullName>
        <ecNumber evidence="2">3.1.4.-</ecNumber>
    </submittedName>
</protein>
<feature type="domain" description="HD-GYP" evidence="1">
    <location>
        <begin position="128"/>
        <end position="323"/>
    </location>
</feature>
<dbReference type="CDD" id="cd00077">
    <property type="entry name" value="HDc"/>
    <property type="match status" value="1"/>
</dbReference>
<dbReference type="InterPro" id="IPR037522">
    <property type="entry name" value="HD_GYP_dom"/>
</dbReference>
<sequence length="397" mass="44233">MTLRRIQRDQIRLGMYVHAFEGSWFKHPFWRRGFLLEREKDVETVLASEIETLLIDISKGRNLSPLPVTGAQEAAALEAEAQHDERMAAATEVVNRSRETMRGLLNEARLGKGVRSDAVVSVVEDVTASIEQNRHALLKVLRLKTKDEYTYLHSVAVCALMVNLARQIGLDDETTAEMGTAGLLHDIGKVKLPDALLNKPGRLTPDEFALVKTHSMQGFQMLQEIDGIPAAALDVCQHHHEKIDGTGYPHGLQAEQISLAARMGAICDVYDAVTSSRPYKEAWPPVDAITRMRQWIGHFDAELLFSFMLSIGVFPVGTIVQLSNDRLGVIIEGGRHAAKPKVLAFYSTRRRKFTRTELVIAGDGRSSDAILGEVDPKAWDISQERIDRLVQLATPWV</sequence>
<dbReference type="RefSeq" id="WP_367775474.1">
    <property type="nucleotide sequence ID" value="NZ_JBFNXR010000054.1"/>
</dbReference>
<dbReference type="NCBIfam" id="TIGR00277">
    <property type="entry name" value="HDIG"/>
    <property type="match status" value="1"/>
</dbReference>
<keyword evidence="3" id="KW-1185">Reference proteome</keyword>
<accession>A0ABV3RHM2</accession>
<dbReference type="Pfam" id="PF11871">
    <property type="entry name" value="DUF3391"/>
    <property type="match status" value="1"/>
</dbReference>
<organism evidence="2 3">
    <name type="scientific">Novosphingobium rhizovicinum</name>
    <dbReference type="NCBI Taxonomy" id="3228928"/>
    <lineage>
        <taxon>Bacteria</taxon>
        <taxon>Pseudomonadati</taxon>
        <taxon>Pseudomonadota</taxon>
        <taxon>Alphaproteobacteria</taxon>
        <taxon>Sphingomonadales</taxon>
        <taxon>Sphingomonadaceae</taxon>
        <taxon>Novosphingobium</taxon>
    </lineage>
</organism>
<proteinExistence type="predicted"/>
<dbReference type="PANTHER" id="PTHR43155">
    <property type="entry name" value="CYCLIC DI-GMP PHOSPHODIESTERASE PA4108-RELATED"/>
    <property type="match status" value="1"/>
</dbReference>
<name>A0ABV3RHM2_9SPHN</name>
<evidence type="ECO:0000313" key="3">
    <source>
        <dbReference type="Proteomes" id="UP001556118"/>
    </source>
</evidence>
<dbReference type="SMART" id="SM00471">
    <property type="entry name" value="HDc"/>
    <property type="match status" value="1"/>
</dbReference>
<dbReference type="InterPro" id="IPR006675">
    <property type="entry name" value="HDIG_dom"/>
</dbReference>
<dbReference type="Gene3D" id="1.10.3210.10">
    <property type="entry name" value="Hypothetical protein af1432"/>
    <property type="match status" value="1"/>
</dbReference>
<dbReference type="Pfam" id="PF13487">
    <property type="entry name" value="HD_5"/>
    <property type="match status" value="1"/>
</dbReference>
<dbReference type="InterPro" id="IPR021812">
    <property type="entry name" value="DUF3391"/>
</dbReference>
<gene>
    <name evidence="2" type="ORF">ABUH87_17895</name>
</gene>
<dbReference type="SUPFAM" id="SSF109604">
    <property type="entry name" value="HD-domain/PDEase-like"/>
    <property type="match status" value="1"/>
</dbReference>
<evidence type="ECO:0000313" key="2">
    <source>
        <dbReference type="EMBL" id="MEW9857000.1"/>
    </source>
</evidence>
<dbReference type="EC" id="3.1.4.-" evidence="2"/>
<comment type="caution">
    <text evidence="2">The sequence shown here is derived from an EMBL/GenBank/DDBJ whole genome shotgun (WGS) entry which is preliminary data.</text>
</comment>
<dbReference type="Proteomes" id="UP001556118">
    <property type="component" value="Unassembled WGS sequence"/>
</dbReference>
<dbReference type="EMBL" id="JBFNXR010000054">
    <property type="protein sequence ID" value="MEW9857000.1"/>
    <property type="molecule type" value="Genomic_DNA"/>
</dbReference>